<dbReference type="EMBL" id="CP030050">
    <property type="protein sequence ID" value="QOZ71942.1"/>
    <property type="molecule type" value="Genomic_DNA"/>
</dbReference>
<dbReference type="AlphaFoldDB" id="A0AAE7NVE6"/>
<evidence type="ECO:0000313" key="1">
    <source>
        <dbReference type="EMBL" id="QOZ71942.1"/>
    </source>
</evidence>
<gene>
    <name evidence="1" type="ORF">WN72_40895</name>
</gene>
<sequence>MKIIAIGNITKAPTPEQRQQIMLREVPATLKHYLDGKIEQFWFRQDKPGVVFLMNVESLEQAKATVEALPLVTDGFCTYELMPVGPLAPLGLLIQGK</sequence>
<dbReference type="Gene3D" id="3.30.70.1060">
    <property type="entry name" value="Dimeric alpha+beta barrel"/>
    <property type="match status" value="1"/>
</dbReference>
<proteinExistence type="predicted"/>
<evidence type="ECO:0008006" key="3">
    <source>
        <dbReference type="Google" id="ProtNLM"/>
    </source>
</evidence>
<evidence type="ECO:0000313" key="2">
    <source>
        <dbReference type="Proteomes" id="UP000594015"/>
    </source>
</evidence>
<dbReference type="SUPFAM" id="SSF54909">
    <property type="entry name" value="Dimeric alpha+beta barrel"/>
    <property type="match status" value="1"/>
</dbReference>
<dbReference type="RefSeq" id="WP_092217632.1">
    <property type="nucleotide sequence ID" value="NZ_CP030050.1"/>
</dbReference>
<dbReference type="InterPro" id="IPR011008">
    <property type="entry name" value="Dimeric_a/b-barrel"/>
</dbReference>
<organism evidence="1 2">
    <name type="scientific">Bradyrhizobium arachidis</name>
    <dbReference type="NCBI Taxonomy" id="858423"/>
    <lineage>
        <taxon>Bacteria</taxon>
        <taxon>Pseudomonadati</taxon>
        <taxon>Pseudomonadota</taxon>
        <taxon>Alphaproteobacteria</taxon>
        <taxon>Hyphomicrobiales</taxon>
        <taxon>Nitrobacteraceae</taxon>
        <taxon>Bradyrhizobium</taxon>
    </lineage>
</organism>
<dbReference type="KEGG" id="barh:WN72_40895"/>
<dbReference type="Proteomes" id="UP000594015">
    <property type="component" value="Chromosome"/>
</dbReference>
<reference evidence="1 2" key="1">
    <citation type="submission" date="2018-06" db="EMBL/GenBank/DDBJ databases">
        <title>Comparative genomics of Bradyrhizobium nodulating Arachidis hypogaea.</title>
        <authorList>
            <person name="Li Y."/>
        </authorList>
    </citation>
    <scope>NUCLEOTIDE SEQUENCE [LARGE SCALE GENOMIC DNA]</scope>
    <source>
        <strain evidence="1 2">CCBAU 051107</strain>
    </source>
</reference>
<accession>A0AAE7NVE6</accession>
<name>A0AAE7NVE6_9BRAD</name>
<protein>
    <recommendedName>
        <fullName evidence="3">Muconolactone delta-isomerase</fullName>
    </recommendedName>
</protein>